<dbReference type="Gene3D" id="3.30.70.1200">
    <property type="entry name" value="Crispr-associated protein, domain 1"/>
    <property type="match status" value="1"/>
</dbReference>
<dbReference type="SUPFAM" id="SSF117987">
    <property type="entry name" value="CRISPR-associated protein"/>
    <property type="match status" value="2"/>
</dbReference>
<dbReference type="AlphaFoldDB" id="A0A1G9BF51"/>
<reference evidence="1 2" key="1">
    <citation type="submission" date="2016-10" db="EMBL/GenBank/DDBJ databases">
        <authorList>
            <person name="de Groot N.N."/>
        </authorList>
    </citation>
    <scope>NUCLEOTIDE SEQUENCE [LARGE SCALE GENOMIC DNA]</scope>
    <source>
        <strain evidence="1 2">CGMCC 4.5727</strain>
    </source>
</reference>
<dbReference type="OrthoDB" id="9795689at2"/>
<dbReference type="Gene3D" id="3.30.70.1210">
    <property type="entry name" value="Crispr-associated protein, domain 2"/>
    <property type="match status" value="1"/>
</dbReference>
<evidence type="ECO:0000313" key="1">
    <source>
        <dbReference type="EMBL" id="SDK37694.1"/>
    </source>
</evidence>
<protein>
    <submittedName>
        <fullName evidence="1">CRISPR system Cascade subunit CasE</fullName>
    </submittedName>
</protein>
<gene>
    <name evidence="1" type="ORF">SAMN05421806_1079</name>
</gene>
<dbReference type="RefSeq" id="WP_093611578.1">
    <property type="nucleotide sequence ID" value="NZ_FNFF01000007.1"/>
</dbReference>
<dbReference type="EMBL" id="FNFF01000007">
    <property type="protein sequence ID" value="SDK37694.1"/>
    <property type="molecule type" value="Genomic_DNA"/>
</dbReference>
<keyword evidence="2" id="KW-1185">Reference proteome</keyword>
<evidence type="ECO:0000313" key="2">
    <source>
        <dbReference type="Proteomes" id="UP000199155"/>
    </source>
</evidence>
<dbReference type="Proteomes" id="UP000199155">
    <property type="component" value="Unassembled WGS sequence"/>
</dbReference>
<dbReference type="CDD" id="cd09727">
    <property type="entry name" value="Cas6_I-E"/>
    <property type="match status" value="1"/>
</dbReference>
<sequence>MTHHLTRFRFNTRRTGARRLLTSPQVMHAAVMSSFPYLPGDPDTPRVLWRVDHTSAAVAHLYIVSPTPPDLTHLVEQAGWPAAEGPHWQTGDYSRLLCRLDKGTTWSFRLTANPVHYVRNEDGAPTKRTAHRVPKHQLAWLLERQERGGFAILAKPESQRLVEHGDEHLITVRSPRPLSFTKKSDDRRHHVRVTAVTYDGCLEVTHPDRLRTLLTQGLGKARAYGCGLMTLAPIR</sequence>
<organism evidence="1 2">
    <name type="scientific">Streptomyces indicus</name>
    <dbReference type="NCBI Taxonomy" id="417292"/>
    <lineage>
        <taxon>Bacteria</taxon>
        <taxon>Bacillati</taxon>
        <taxon>Actinomycetota</taxon>
        <taxon>Actinomycetes</taxon>
        <taxon>Kitasatosporales</taxon>
        <taxon>Streptomycetaceae</taxon>
        <taxon>Streptomyces</taxon>
    </lineage>
</organism>
<dbReference type="NCBIfam" id="TIGR01907">
    <property type="entry name" value="casE_Cse3"/>
    <property type="match status" value="1"/>
</dbReference>
<dbReference type="STRING" id="417292.SAMN05421806_1079"/>
<dbReference type="SMART" id="SM01101">
    <property type="entry name" value="CRISPR_assoc"/>
    <property type="match status" value="1"/>
</dbReference>
<dbReference type="InterPro" id="IPR010179">
    <property type="entry name" value="CRISPR-assoc_prot_Cse3"/>
</dbReference>
<name>A0A1G9BF51_9ACTN</name>
<accession>A0A1G9BF51</accession>
<proteinExistence type="predicted"/>
<dbReference type="Pfam" id="PF08798">
    <property type="entry name" value="CRISPR_assoc"/>
    <property type="match status" value="1"/>
</dbReference>